<gene>
    <name evidence="4" type="ORF">DNTS_035388</name>
</gene>
<evidence type="ECO:0000256" key="2">
    <source>
        <dbReference type="SAM" id="Phobius"/>
    </source>
</evidence>
<dbReference type="GO" id="GO:0047372">
    <property type="term" value="F:monoacylglycerol lipase activity"/>
    <property type="evidence" value="ECO:0007669"/>
    <property type="project" value="TreeGrafter"/>
</dbReference>
<dbReference type="Pfam" id="PF00561">
    <property type="entry name" value="Abhydrolase_1"/>
    <property type="match status" value="1"/>
</dbReference>
<protein>
    <recommendedName>
        <fullName evidence="3">AB hydrolase-1 domain-containing protein</fullName>
    </recommendedName>
</protein>
<dbReference type="InterPro" id="IPR000073">
    <property type="entry name" value="AB_hydrolase_1"/>
</dbReference>
<name>A0A553QMJ1_9TELE</name>
<reference evidence="4 5" key="1">
    <citation type="journal article" date="2019" name="Sci. Data">
        <title>Hybrid genome assembly and annotation of Danionella translucida.</title>
        <authorList>
            <person name="Kadobianskyi M."/>
            <person name="Schulze L."/>
            <person name="Schuelke M."/>
            <person name="Judkewitz B."/>
        </authorList>
    </citation>
    <scope>NUCLEOTIDE SEQUENCE [LARGE SCALE GENOMIC DNA]</scope>
    <source>
        <strain evidence="4 5">Bolton</strain>
    </source>
</reference>
<dbReference type="STRING" id="623744.A0A553QMJ1"/>
<feature type="region of interest" description="Disordered" evidence="1">
    <location>
        <begin position="1"/>
        <end position="23"/>
    </location>
</feature>
<keyword evidence="2" id="KW-1133">Transmembrane helix</keyword>
<feature type="transmembrane region" description="Helical" evidence="2">
    <location>
        <begin position="38"/>
        <end position="56"/>
    </location>
</feature>
<dbReference type="PANTHER" id="PTHR12277:SF69">
    <property type="entry name" value="PROTEIN ABHD12B"/>
    <property type="match status" value="1"/>
</dbReference>
<dbReference type="AlphaFoldDB" id="A0A553QMJ1"/>
<dbReference type="GO" id="GO:0005789">
    <property type="term" value="C:endoplasmic reticulum membrane"/>
    <property type="evidence" value="ECO:0007669"/>
    <property type="project" value="TreeGrafter"/>
</dbReference>
<dbReference type="GO" id="GO:0006660">
    <property type="term" value="P:phosphatidylserine catabolic process"/>
    <property type="evidence" value="ECO:0007669"/>
    <property type="project" value="TreeGrafter"/>
</dbReference>
<dbReference type="Proteomes" id="UP000316079">
    <property type="component" value="Unassembled WGS sequence"/>
</dbReference>
<evidence type="ECO:0000256" key="1">
    <source>
        <dbReference type="SAM" id="MobiDB-lite"/>
    </source>
</evidence>
<dbReference type="PANTHER" id="PTHR12277">
    <property type="entry name" value="ALPHA/BETA HYDROLASE DOMAIN-CONTAINING PROTEIN"/>
    <property type="match status" value="1"/>
</dbReference>
<dbReference type="Gene3D" id="3.40.50.1820">
    <property type="entry name" value="alpha/beta hydrolase"/>
    <property type="match status" value="1"/>
</dbReference>
<evidence type="ECO:0000313" key="5">
    <source>
        <dbReference type="Proteomes" id="UP000316079"/>
    </source>
</evidence>
<dbReference type="EMBL" id="SRMA01025765">
    <property type="protein sequence ID" value="TRY91204.1"/>
    <property type="molecule type" value="Genomic_DNA"/>
</dbReference>
<organism evidence="4 5">
    <name type="scientific">Danionella cerebrum</name>
    <dbReference type="NCBI Taxonomy" id="2873325"/>
    <lineage>
        <taxon>Eukaryota</taxon>
        <taxon>Metazoa</taxon>
        <taxon>Chordata</taxon>
        <taxon>Craniata</taxon>
        <taxon>Vertebrata</taxon>
        <taxon>Euteleostomi</taxon>
        <taxon>Actinopterygii</taxon>
        <taxon>Neopterygii</taxon>
        <taxon>Teleostei</taxon>
        <taxon>Ostariophysi</taxon>
        <taxon>Cypriniformes</taxon>
        <taxon>Danionidae</taxon>
        <taxon>Danioninae</taxon>
        <taxon>Danionella</taxon>
    </lineage>
</organism>
<dbReference type="GO" id="GO:0004622">
    <property type="term" value="F:phosphatidylcholine lysophospholipase activity"/>
    <property type="evidence" value="ECO:0007669"/>
    <property type="project" value="TreeGrafter"/>
</dbReference>
<comment type="caution">
    <text evidence="4">The sequence shown here is derived from an EMBL/GenBank/DDBJ whole genome shotgun (WGS) entry which is preliminary data.</text>
</comment>
<evidence type="ECO:0000313" key="4">
    <source>
        <dbReference type="EMBL" id="TRY91204.1"/>
    </source>
</evidence>
<feature type="domain" description="AB hydrolase-1" evidence="3">
    <location>
        <begin position="118"/>
        <end position="225"/>
    </location>
</feature>
<proteinExistence type="predicted"/>
<keyword evidence="5" id="KW-1185">Reference proteome</keyword>
<dbReference type="InterPro" id="IPR029058">
    <property type="entry name" value="AB_hydrolase_fold"/>
</dbReference>
<evidence type="ECO:0000259" key="3">
    <source>
        <dbReference type="Pfam" id="PF00561"/>
    </source>
</evidence>
<keyword evidence="2" id="KW-0472">Membrane</keyword>
<dbReference type="SUPFAM" id="SSF53474">
    <property type="entry name" value="alpha/beta-Hydrolases"/>
    <property type="match status" value="1"/>
</dbReference>
<dbReference type="GO" id="GO:0052651">
    <property type="term" value="P:monoacylglycerol catabolic process"/>
    <property type="evidence" value="ECO:0007669"/>
    <property type="project" value="TreeGrafter"/>
</dbReference>
<sequence length="347" mass="39718">MKRRFNESEINQSVGRPLKSGQQAKDVHKSSQWPWPKMVFLSFFILFATLPLILHFSTDLTVLSRPLEFGLNHTVNFYLEPEKGVRVGVWHTVPEQRWKEAQGKNLDWYERSLGDGSPVFIYLHGNGGNRQESMPHRIGVAKVLSALGYHALVIDYRGFGDSTGEPTEPGLTTDALHLYNWVKQRSVDSLVCIWGHSLGTGVTTNTAVKLLEEGKQFDGIILEGGFSNVRFITNGLIEHPFSWFYWKFPYIQFFLFNPMKNNKLVFPTDENLEKIRTPIMILHAEDDHLVPFSVAQENYRIARNAQNSDKRVKLVSFDGKLGYLHNGLYRDPALPDIIRDFVLSLKP</sequence>
<dbReference type="OrthoDB" id="10249433at2759"/>
<accession>A0A553QMJ1</accession>
<keyword evidence="2" id="KW-0812">Transmembrane</keyword>